<dbReference type="SUPFAM" id="SSF51735">
    <property type="entry name" value="NAD(P)-binding Rossmann-fold domains"/>
    <property type="match status" value="1"/>
</dbReference>
<organism evidence="14 15">
    <name type="scientific">Venturia effusa</name>
    <dbReference type="NCBI Taxonomy" id="50376"/>
    <lineage>
        <taxon>Eukaryota</taxon>
        <taxon>Fungi</taxon>
        <taxon>Dikarya</taxon>
        <taxon>Ascomycota</taxon>
        <taxon>Pezizomycotina</taxon>
        <taxon>Dothideomycetes</taxon>
        <taxon>Pleosporomycetidae</taxon>
        <taxon>Venturiales</taxon>
        <taxon>Venturiaceae</taxon>
        <taxon>Venturia</taxon>
    </lineage>
</organism>
<dbReference type="SUPFAM" id="SSF55681">
    <property type="entry name" value="Class II aaRS and biotin synthetases"/>
    <property type="match status" value="1"/>
</dbReference>
<keyword evidence="6 10" id="KW-0067">ATP-binding</keyword>
<evidence type="ECO:0000256" key="8">
    <source>
        <dbReference type="ARBA" id="ARBA00047899"/>
    </source>
</evidence>
<dbReference type="InterPro" id="IPR036291">
    <property type="entry name" value="NAD(P)-bd_dom_sf"/>
</dbReference>
<dbReference type="InterPro" id="IPR006575">
    <property type="entry name" value="RWD_dom"/>
</dbReference>
<dbReference type="Pfam" id="PF13393">
    <property type="entry name" value="tRNA-synt_His"/>
    <property type="match status" value="1"/>
</dbReference>
<keyword evidence="5" id="KW-0418">Kinase</keyword>
<dbReference type="InterPro" id="IPR045864">
    <property type="entry name" value="aa-tRNA-synth_II/BPL/LPL"/>
</dbReference>
<sequence>MAPKSPWKTKNGSINTPKKDVKSPALTITDYEQTQNDELEVLQAIYMEDFEEIETKQNAWSKQSDKAFRLRLKAMSDDDVYVVLLVKFTTTYPKTLPSITLEKMSDELRSKGRKMLQHVVNTRPKELLGEVMIHEISGTICDILEDEAQFKANGLKLPSLGEERVVHEAALSKLAQQHEAKETKRREEEKAEEDRVLQQMVEDEINKRRDLKRKSRVVLAESPSNNVVTNQAFVSFDRPISYQSEEFSAVVAPSRLATGPVTSTYLVQPATNDSSSLSGLFVLKQVQIKLSERQLLVKQKILALEDELEALRNLRAHPNIAKVIDFRIDPLAETWQVSVLMDYARKGSLTEMLSTFETLPAAQVRTWTIELLEALDFYHRQGIIHRRIHAGNVLLCQPTSGSPMHTKLADASFQDSLHDLQDRKSTSTFSARSSYWSPPEGNEHRSRKTDVWDLGVVFLEMLFGLQIPQKHSGPTSLIDRMQLTAPLEDIMRKFFKPDPKKRSSAFDLIPSEFLRSEVEVFSQPASPAHSRLPSSVSMPRPDRRSLRRGSSAFQISGAFSRFASEWVEVGRLGKGGYGEVVKARNKLDGQVYAIKRIKHNSSQALDEVLSEVMLLSRLNHPYVVRYYTAWPEDDFSEDQSGTDEGTETATEAETEEAVSFSMGGIGQSATGGLDHISFSGLGADIQFGDDSEDDTDDSHKTNPLASSASESGSGSRTPSTSGRGFFGPPSISKSNERNALALRRTSSSHGARPVKSILYIQMEYCERHTLRDLIRKEMDVEQSWRMFRQILEGLVHIHSLGIIHRDLKPDNIFIDNANNPRIGDFGLATSGQTHLADKAASLKVSMDGDMTRSIGTTFYVAPELRSTVSGSYNDKVDMYSLGIIFFEMCFPLHTAMERDQAIRAIREKQHTLPPVFEAPEKALQRSIIDSLISHRPSERPSSSELLQSGKVPVKLEDETIRHALNGLSDPDSPYYLQIMSALFSQTPSKQIKDYTWDLGDPTGVHDADANTLLFQNLVKERLSLIFRRHGAIETHRAHLLPRSTYYPNNDVVQLLDSSGALVQLPYDLIMPNARAIARKYPAANKIFAFGHVFRNTFSGGAPRSTGEADFDIVSLDTLDLALKEAEVIKVLDEVIDEFPAFLSTQMCFHLNHADLLDLIMEFCRISIPQRPAVKELLSRLNLRDCTFAKLRNELRSPTIAVSSTSLDDLARFEFRDSPDKAFAKISEIFEGSNCLDRTRAIFKHLQGIIKYLKLLGVRRKVFICPLSSINEKLYTGGVLFQCLFDKKKRDVLAAGGRYDRLIEEHKPKVHGQFTGCHAVGFNLAWDRLVTLMSRFHQSVGKSNTFLKRSPNTEEEELAGAWKVRRCDVLIVSVDASIMRSTGLKVMAELWANDISAELAVDGDTIEEILHQYRDEQHGWAVVLKQDPIAGGRADLKIKNLVSRQDSDVKYENLVPHLRSELREREHREGAFVKNKLQSRHQQTNSSSADHENRQTVQVLMAQHRSKKSNKWNIVEAAQLRSQSLLADYSNGPIAAVETKDEILDAIRSTRLSDPDSWRKVVQVQNPGERDYIGQIQDLLEKFRASWLDDSESHCRCAFLYNFRTGHMVLYDLGLFHSGYQEADPQYFSLWKHKILGPPIVAANDFDPARLADHHIYLMHWDNFSETFGTPSNMSLSSTTLSNGNEFPGVALVTGAAGSGIGAAVAKAFAISGCKCIAITDINASKLEQTREEIAVINADVVVLTAAGDIADERFVNAFINSVISETGRIDYAVWMASTNFQSEVLMPTGKLAELRAMLKQQPLPDPFGDARRPPARGAIVNIASQLGIVGRPRCTAYSASKAAVMAMTRGDAIDYAEHGIRINCICPGIIDTPMTNTDPRVASMLQASVEIAPMKRMGRPEEVADCALFLCSQKASFIQGASLVVDGGYILN</sequence>
<evidence type="ECO:0000313" key="14">
    <source>
        <dbReference type="EMBL" id="QDS70124.1"/>
    </source>
</evidence>
<dbReference type="Pfam" id="PF05773">
    <property type="entry name" value="RWD"/>
    <property type="match status" value="1"/>
</dbReference>
<dbReference type="PANTHER" id="PTHR11042:SF136">
    <property type="entry name" value="EIF-2-ALPHA KINASE GCN2"/>
    <property type="match status" value="1"/>
</dbReference>
<dbReference type="PROSITE" id="PS50908">
    <property type="entry name" value="RWD"/>
    <property type="match status" value="1"/>
</dbReference>
<feature type="compositionally biased region" description="Acidic residues" evidence="11">
    <location>
        <begin position="633"/>
        <end position="656"/>
    </location>
</feature>
<dbReference type="InterPro" id="IPR000719">
    <property type="entry name" value="Prot_kinase_dom"/>
</dbReference>
<dbReference type="CDD" id="cd23823">
    <property type="entry name" value="RWD_GCN2"/>
    <property type="match status" value="1"/>
</dbReference>
<dbReference type="InterPro" id="IPR011009">
    <property type="entry name" value="Kinase-like_dom_sf"/>
</dbReference>
<dbReference type="Pfam" id="PF13561">
    <property type="entry name" value="adh_short_C2"/>
    <property type="match status" value="1"/>
</dbReference>
<feature type="region of interest" description="Disordered" evidence="11">
    <location>
        <begin position="175"/>
        <end position="194"/>
    </location>
</feature>
<keyword evidence="15" id="KW-1185">Reference proteome</keyword>
<dbReference type="EMBL" id="CP042188">
    <property type="protein sequence ID" value="QDS70124.1"/>
    <property type="molecule type" value="Genomic_DNA"/>
</dbReference>
<keyword evidence="4 10" id="KW-0547">Nucleotide-binding</keyword>
<feature type="compositionally biased region" description="Low complexity" evidence="11">
    <location>
        <begin position="705"/>
        <end position="723"/>
    </location>
</feature>
<dbReference type="FunFam" id="3.30.200.20:FF:000379">
    <property type="entry name" value="eIF-2-alpha kinase GCN2"/>
    <property type="match status" value="1"/>
</dbReference>
<dbReference type="InterPro" id="IPR036621">
    <property type="entry name" value="Anticodon-bd_dom_sf"/>
</dbReference>
<dbReference type="CDD" id="cd05233">
    <property type="entry name" value="SDR_c"/>
    <property type="match status" value="1"/>
</dbReference>
<dbReference type="PANTHER" id="PTHR11042">
    <property type="entry name" value="EUKARYOTIC TRANSLATION INITIATION FACTOR 2-ALPHA KINASE EIF2-ALPHA KINASE -RELATED"/>
    <property type="match status" value="1"/>
</dbReference>
<evidence type="ECO:0000256" key="3">
    <source>
        <dbReference type="ARBA" id="ARBA00022679"/>
    </source>
</evidence>
<dbReference type="Pfam" id="PF12745">
    <property type="entry name" value="HGTP_anticodon2"/>
    <property type="match status" value="1"/>
</dbReference>
<dbReference type="PROSITE" id="PS50011">
    <property type="entry name" value="PROTEIN_KINASE_DOM"/>
    <property type="match status" value="2"/>
</dbReference>
<dbReference type="FunFam" id="1.10.510.10:FF:000821">
    <property type="entry name" value="Serine/threonine-protein kinase gcn2"/>
    <property type="match status" value="1"/>
</dbReference>
<dbReference type="Gene3D" id="3.30.930.10">
    <property type="entry name" value="Bira Bifunctional Protein, Domain 2"/>
    <property type="match status" value="1"/>
</dbReference>
<dbReference type="GO" id="GO:0005737">
    <property type="term" value="C:cytoplasm"/>
    <property type="evidence" value="ECO:0007669"/>
    <property type="project" value="TreeGrafter"/>
</dbReference>
<feature type="domain" description="Protein kinase" evidence="12">
    <location>
        <begin position="566"/>
        <end position="960"/>
    </location>
</feature>
<dbReference type="SMART" id="SM00591">
    <property type="entry name" value="RWD"/>
    <property type="match status" value="1"/>
</dbReference>
<dbReference type="InterPro" id="IPR050339">
    <property type="entry name" value="CC_SR_Kinase"/>
</dbReference>
<evidence type="ECO:0000259" key="13">
    <source>
        <dbReference type="PROSITE" id="PS50908"/>
    </source>
</evidence>
<dbReference type="GO" id="GO:0007165">
    <property type="term" value="P:signal transduction"/>
    <property type="evidence" value="ECO:0007669"/>
    <property type="project" value="UniProtKB-ARBA"/>
</dbReference>
<dbReference type="FunFam" id="3.10.110.10:FF:000050">
    <property type="entry name" value="eIF-2-alpha kinase GCN2"/>
    <property type="match status" value="1"/>
</dbReference>
<dbReference type="InterPro" id="IPR041715">
    <property type="entry name" value="HisRS-like_core"/>
</dbReference>
<dbReference type="CDD" id="cd14012">
    <property type="entry name" value="PK_eIF2AK_GCN2_rpt1"/>
    <property type="match status" value="1"/>
</dbReference>
<name>A0A517L3B6_9PEZI</name>
<dbReference type="PRINTS" id="PR00081">
    <property type="entry name" value="GDHRDH"/>
</dbReference>
<dbReference type="Gene3D" id="3.40.50.720">
    <property type="entry name" value="NAD(P)-binding Rossmann-like Domain"/>
    <property type="match status" value="1"/>
</dbReference>
<dbReference type="Gene3D" id="3.10.110.10">
    <property type="entry name" value="Ubiquitin Conjugating Enzyme"/>
    <property type="match status" value="1"/>
</dbReference>
<accession>A0A517L3B6</accession>
<dbReference type="CDD" id="cd14046">
    <property type="entry name" value="STKc_EIF2AK4_GCN2_rpt2"/>
    <property type="match status" value="1"/>
</dbReference>
<evidence type="ECO:0000256" key="1">
    <source>
        <dbReference type="ARBA" id="ARBA00012513"/>
    </source>
</evidence>
<dbReference type="SUPFAM" id="SSF54495">
    <property type="entry name" value="UBC-like"/>
    <property type="match status" value="1"/>
</dbReference>
<dbReference type="SUPFAM" id="SSF56112">
    <property type="entry name" value="Protein kinase-like (PK-like)"/>
    <property type="match status" value="2"/>
</dbReference>
<feature type="domain" description="Protein kinase" evidence="12">
    <location>
        <begin position="250"/>
        <end position="514"/>
    </location>
</feature>
<evidence type="ECO:0000313" key="15">
    <source>
        <dbReference type="Proteomes" id="UP000316270"/>
    </source>
</evidence>
<proteinExistence type="inferred from homology"/>
<dbReference type="GO" id="GO:0005634">
    <property type="term" value="C:nucleus"/>
    <property type="evidence" value="ECO:0007669"/>
    <property type="project" value="TreeGrafter"/>
</dbReference>
<dbReference type="InterPro" id="IPR016135">
    <property type="entry name" value="UBQ-conjugating_enzyme/RWD"/>
</dbReference>
<feature type="region of interest" description="Disordered" evidence="11">
    <location>
        <begin position="684"/>
        <end position="737"/>
    </location>
</feature>
<dbReference type="EC" id="2.7.11.1" evidence="1"/>
<dbReference type="FunFam" id="3.30.930.10:FF:000074">
    <property type="entry name" value="Serine/threonine-protein kinase gcn2"/>
    <property type="match status" value="1"/>
</dbReference>
<gene>
    <name evidence="14" type="ORF">FKW77_005539</name>
</gene>
<feature type="compositionally biased region" description="Acidic residues" evidence="11">
    <location>
        <begin position="687"/>
        <end position="696"/>
    </location>
</feature>
<evidence type="ECO:0000256" key="6">
    <source>
        <dbReference type="ARBA" id="ARBA00022840"/>
    </source>
</evidence>
<evidence type="ECO:0000256" key="2">
    <source>
        <dbReference type="ARBA" id="ARBA00022527"/>
    </source>
</evidence>
<dbReference type="GO" id="GO:0009893">
    <property type="term" value="P:positive regulation of metabolic process"/>
    <property type="evidence" value="ECO:0007669"/>
    <property type="project" value="UniProtKB-ARBA"/>
</dbReference>
<feature type="region of interest" description="Disordered" evidence="11">
    <location>
        <begin position="1"/>
        <end position="23"/>
    </location>
</feature>
<comment type="catalytic activity">
    <reaction evidence="9">
        <text>L-seryl-[protein] + ATP = O-phospho-L-seryl-[protein] + ADP + H(+)</text>
        <dbReference type="Rhea" id="RHEA:17989"/>
        <dbReference type="Rhea" id="RHEA-COMP:9863"/>
        <dbReference type="Rhea" id="RHEA-COMP:11604"/>
        <dbReference type="ChEBI" id="CHEBI:15378"/>
        <dbReference type="ChEBI" id="CHEBI:29999"/>
        <dbReference type="ChEBI" id="CHEBI:30616"/>
        <dbReference type="ChEBI" id="CHEBI:83421"/>
        <dbReference type="ChEBI" id="CHEBI:456216"/>
        <dbReference type="EC" id="2.7.11.1"/>
    </reaction>
</comment>
<feature type="region of interest" description="Disordered" evidence="11">
    <location>
        <begin position="1469"/>
        <end position="1491"/>
    </location>
</feature>
<reference evidence="14 15" key="1">
    <citation type="submission" date="2019-07" db="EMBL/GenBank/DDBJ databases">
        <title>Finished genome of Venturia effusa.</title>
        <authorList>
            <person name="Young C.A."/>
            <person name="Cox M.P."/>
            <person name="Ganley A.R.D."/>
            <person name="David W.J."/>
        </authorList>
    </citation>
    <scope>NUCLEOTIDE SEQUENCE [LARGE SCALE GENOMIC DNA]</scope>
    <source>
        <strain evidence="15">albino</strain>
    </source>
</reference>
<feature type="region of interest" description="Disordered" evidence="11">
    <location>
        <begin position="633"/>
        <end position="657"/>
    </location>
</feature>
<evidence type="ECO:0000256" key="9">
    <source>
        <dbReference type="ARBA" id="ARBA00048679"/>
    </source>
</evidence>
<dbReference type="Proteomes" id="UP000316270">
    <property type="component" value="Chromosome 4"/>
</dbReference>
<dbReference type="Pfam" id="PF00069">
    <property type="entry name" value="Pkinase"/>
    <property type="match status" value="3"/>
</dbReference>
<dbReference type="Gene3D" id="3.40.50.800">
    <property type="entry name" value="Anticodon-binding domain"/>
    <property type="match status" value="1"/>
</dbReference>
<feature type="domain" description="RWD" evidence="13">
    <location>
        <begin position="37"/>
        <end position="147"/>
    </location>
</feature>
<dbReference type="Pfam" id="PF00106">
    <property type="entry name" value="adh_short"/>
    <property type="match status" value="1"/>
</dbReference>
<evidence type="ECO:0000256" key="10">
    <source>
        <dbReference type="PROSITE-ProRule" id="PRU10141"/>
    </source>
</evidence>
<protein>
    <recommendedName>
        <fullName evidence="1">non-specific serine/threonine protein kinase</fullName>
        <ecNumber evidence="1">2.7.11.1</ecNumber>
    </recommendedName>
</protein>
<dbReference type="Gene3D" id="3.30.200.20">
    <property type="entry name" value="Phosphorylase Kinase, domain 1"/>
    <property type="match status" value="1"/>
</dbReference>
<keyword evidence="3" id="KW-0808">Transferase</keyword>
<dbReference type="Gene3D" id="1.10.510.10">
    <property type="entry name" value="Transferase(Phosphotransferase) domain 1"/>
    <property type="match status" value="2"/>
</dbReference>
<evidence type="ECO:0000256" key="7">
    <source>
        <dbReference type="ARBA" id="ARBA00037982"/>
    </source>
</evidence>
<evidence type="ECO:0000256" key="11">
    <source>
        <dbReference type="SAM" id="MobiDB-lite"/>
    </source>
</evidence>
<comment type="catalytic activity">
    <reaction evidence="8">
        <text>L-threonyl-[protein] + ATP = O-phospho-L-threonyl-[protein] + ADP + H(+)</text>
        <dbReference type="Rhea" id="RHEA:46608"/>
        <dbReference type="Rhea" id="RHEA-COMP:11060"/>
        <dbReference type="Rhea" id="RHEA-COMP:11605"/>
        <dbReference type="ChEBI" id="CHEBI:15378"/>
        <dbReference type="ChEBI" id="CHEBI:30013"/>
        <dbReference type="ChEBI" id="CHEBI:30616"/>
        <dbReference type="ChEBI" id="CHEBI:61977"/>
        <dbReference type="ChEBI" id="CHEBI:456216"/>
        <dbReference type="EC" id="2.7.11.1"/>
    </reaction>
</comment>
<dbReference type="OrthoDB" id="341578at2759"/>
<evidence type="ECO:0000256" key="5">
    <source>
        <dbReference type="ARBA" id="ARBA00022777"/>
    </source>
</evidence>
<dbReference type="InterPro" id="IPR008271">
    <property type="entry name" value="Ser/Thr_kinase_AS"/>
</dbReference>
<evidence type="ECO:0000259" key="12">
    <source>
        <dbReference type="PROSITE" id="PS50011"/>
    </source>
</evidence>
<dbReference type="GO" id="GO:0004694">
    <property type="term" value="F:eukaryotic translation initiation factor 2alpha kinase activity"/>
    <property type="evidence" value="ECO:0007669"/>
    <property type="project" value="UniProtKB-ARBA"/>
</dbReference>
<dbReference type="GO" id="GO:0005524">
    <property type="term" value="F:ATP binding"/>
    <property type="evidence" value="ECO:0007669"/>
    <property type="project" value="UniProtKB-UniRule"/>
</dbReference>
<dbReference type="SMART" id="SM00220">
    <property type="entry name" value="S_TKc"/>
    <property type="match status" value="2"/>
</dbReference>
<dbReference type="InterPro" id="IPR002347">
    <property type="entry name" value="SDR_fam"/>
</dbReference>
<dbReference type="STRING" id="50376.A0A517L3B6"/>
<feature type="compositionally biased region" description="Basic and acidic residues" evidence="11">
    <location>
        <begin position="176"/>
        <end position="194"/>
    </location>
</feature>
<feature type="binding site" evidence="10">
    <location>
        <position position="595"/>
    </location>
    <ligand>
        <name>ATP</name>
        <dbReference type="ChEBI" id="CHEBI:30616"/>
    </ligand>
</feature>
<dbReference type="PROSITE" id="PS00107">
    <property type="entry name" value="PROTEIN_KINASE_ATP"/>
    <property type="match status" value="1"/>
</dbReference>
<evidence type="ECO:0000256" key="4">
    <source>
        <dbReference type="ARBA" id="ARBA00022741"/>
    </source>
</evidence>
<feature type="region of interest" description="Disordered" evidence="11">
    <location>
        <begin position="525"/>
        <end position="549"/>
    </location>
</feature>
<dbReference type="InterPro" id="IPR017441">
    <property type="entry name" value="Protein_kinase_ATP_BS"/>
</dbReference>
<comment type="similarity">
    <text evidence="7">Belongs to the protein kinase superfamily. Ser/Thr protein kinase family. GCN2 subfamily.</text>
</comment>
<dbReference type="InterPro" id="IPR024435">
    <property type="entry name" value="HisRS-related_dom"/>
</dbReference>
<keyword evidence="2" id="KW-0723">Serine/threonine-protein kinase</keyword>
<dbReference type="PROSITE" id="PS00108">
    <property type="entry name" value="PROTEIN_KINASE_ST"/>
    <property type="match status" value="1"/>
</dbReference>